<evidence type="ECO:0000313" key="2">
    <source>
        <dbReference type="EnsemblMetazoa" id="MDOA000279-PB"/>
    </source>
</evidence>
<organism evidence="2">
    <name type="scientific">Musca domestica</name>
    <name type="common">House fly</name>
    <dbReference type="NCBI Taxonomy" id="7370"/>
    <lineage>
        <taxon>Eukaryota</taxon>
        <taxon>Metazoa</taxon>
        <taxon>Ecdysozoa</taxon>
        <taxon>Arthropoda</taxon>
        <taxon>Hexapoda</taxon>
        <taxon>Insecta</taxon>
        <taxon>Pterygota</taxon>
        <taxon>Neoptera</taxon>
        <taxon>Endopterygota</taxon>
        <taxon>Diptera</taxon>
        <taxon>Brachycera</taxon>
        <taxon>Muscomorpha</taxon>
        <taxon>Muscoidea</taxon>
        <taxon>Muscidae</taxon>
        <taxon>Musca</taxon>
    </lineage>
</organism>
<dbReference type="EnsemblMetazoa" id="MDOA000279-RB">
    <property type="protein sequence ID" value="MDOA000279-PB"/>
    <property type="gene ID" value="MDOA000279"/>
</dbReference>
<dbReference type="Gene3D" id="3.80.10.10">
    <property type="entry name" value="Ribonuclease Inhibitor"/>
    <property type="match status" value="1"/>
</dbReference>
<feature type="domain" description="F-box" evidence="1">
    <location>
        <begin position="16"/>
        <end position="55"/>
    </location>
</feature>
<reference evidence="2" key="1">
    <citation type="submission" date="2020-05" db="UniProtKB">
        <authorList>
            <consortium name="EnsemblMetazoa"/>
        </authorList>
    </citation>
    <scope>IDENTIFICATION</scope>
    <source>
        <strain evidence="2">Aabys</strain>
    </source>
</reference>
<accession>A0A1I8M1F8</accession>
<dbReference type="KEGG" id="mde:101897533"/>
<dbReference type="VEuPathDB" id="VectorBase:MDOMA2_010600"/>
<dbReference type="eggNOG" id="ENOG502T85B">
    <property type="taxonomic scope" value="Eukaryota"/>
</dbReference>
<dbReference type="SUPFAM" id="SSF52047">
    <property type="entry name" value="RNI-like"/>
    <property type="match status" value="1"/>
</dbReference>
<dbReference type="VEuPathDB" id="VectorBase:MDOA000279"/>
<proteinExistence type="predicted"/>
<protein>
    <recommendedName>
        <fullName evidence="1">F-box domain-containing protein</fullName>
    </recommendedName>
</protein>
<dbReference type="GO" id="GO:0019005">
    <property type="term" value="C:SCF ubiquitin ligase complex"/>
    <property type="evidence" value="ECO:0007669"/>
    <property type="project" value="TreeGrafter"/>
</dbReference>
<name>A0A1I8M1F8_MUSDO</name>
<dbReference type="InterPro" id="IPR032675">
    <property type="entry name" value="LRR_dom_sf"/>
</dbReference>
<dbReference type="OrthoDB" id="550575at2759"/>
<dbReference type="RefSeq" id="XP_005190244.2">
    <property type="nucleotide sequence ID" value="XM_005190187.4"/>
</dbReference>
<gene>
    <name evidence="2" type="primary">101897533</name>
</gene>
<evidence type="ECO:0000259" key="1">
    <source>
        <dbReference type="Pfam" id="PF00646"/>
    </source>
</evidence>
<dbReference type="InterPro" id="IPR001810">
    <property type="entry name" value="F-box_dom"/>
</dbReference>
<dbReference type="GO" id="GO:0031146">
    <property type="term" value="P:SCF-dependent proteasomal ubiquitin-dependent protein catabolic process"/>
    <property type="evidence" value="ECO:0007669"/>
    <property type="project" value="TreeGrafter"/>
</dbReference>
<sequence length="451" mass="53018">MVTSKAEICQIGRPHIMDLNDDCLGMIVRRLNVMQQYQISKLHTRFKQIVKSQWRCKLNHVVVYPELLENIDEATFVGFMQEVGPHMQSLLMRHCDIRYLRLLSDQIFNRVETFGWMGEGGSGGGGEAGDSGGEELSEFQGDREKQFLDEDLNLLTRVFPKLQVLKLRGCQITGKYLAQFSSLKHLSLDDCQCLESDNFQEVFQELKLRKFDIMEDCDEINCCDLIELKKCPTLEHIKIADYHLCFDTDIINDILRMPNLKKLSIYSKNFVFDVLERISRTNLKQIVAFKFNGVLHNFERFFRELNHMRHLKKLSFYECRGYDIEGIRDHMLVQISKQFADLEEIHLCSCDLESDRGVLSFVQNCHKLKLINLTSCRKGISESVIWRCMELMKKQKWRTHHLEMWLKDTYIDKAILEDPRYMYNNRFLKLDFKQSLQDSNPPGVLKFTFST</sequence>
<dbReference type="PANTHER" id="PTHR13318">
    <property type="entry name" value="PARTNER OF PAIRED, ISOFORM B-RELATED"/>
    <property type="match status" value="1"/>
</dbReference>
<dbReference type="AlphaFoldDB" id="A0A1I8M1F8"/>
<dbReference type="Pfam" id="PF00646">
    <property type="entry name" value="F-box"/>
    <property type="match status" value="1"/>
</dbReference>